<name>A0ABV0B990_9SPHN</name>
<comment type="caution">
    <text evidence="1">The sequence shown here is derived from an EMBL/GenBank/DDBJ whole genome shotgun (WGS) entry which is preliminary data.</text>
</comment>
<dbReference type="RefSeq" id="WP_346246565.1">
    <property type="nucleotide sequence ID" value="NZ_JBDIZK010000005.1"/>
</dbReference>
<dbReference type="Proteomes" id="UP001427805">
    <property type="component" value="Unassembled WGS sequence"/>
</dbReference>
<sequence>MLFSLALALATAPLQQGKQAPAVEPPPAPGVCRAVADRLDKVVTNALALLEDDAKATSKGRAPRYDNDARARIARDLEADRTRNAAIRKRHAKAATPADVKAAADMHLGELTRVAGKCVA</sequence>
<reference evidence="1 2" key="1">
    <citation type="submission" date="2024-05" db="EMBL/GenBank/DDBJ databases">
        <title>Sphingomonas sp. HF-S3 16S ribosomal RNA gene Genome sequencing and assembly.</title>
        <authorList>
            <person name="Lee H."/>
        </authorList>
    </citation>
    <scope>NUCLEOTIDE SEQUENCE [LARGE SCALE GENOMIC DNA]</scope>
    <source>
        <strain evidence="1 2">HF-S3</strain>
    </source>
</reference>
<organism evidence="1 2">
    <name type="scientific">Sphingomonas rustica</name>
    <dbReference type="NCBI Taxonomy" id="3103142"/>
    <lineage>
        <taxon>Bacteria</taxon>
        <taxon>Pseudomonadati</taxon>
        <taxon>Pseudomonadota</taxon>
        <taxon>Alphaproteobacteria</taxon>
        <taxon>Sphingomonadales</taxon>
        <taxon>Sphingomonadaceae</taxon>
        <taxon>Sphingomonas</taxon>
    </lineage>
</organism>
<evidence type="ECO:0000313" key="2">
    <source>
        <dbReference type="Proteomes" id="UP001427805"/>
    </source>
</evidence>
<evidence type="ECO:0000313" key="1">
    <source>
        <dbReference type="EMBL" id="MEN3747568.1"/>
    </source>
</evidence>
<gene>
    <name evidence="1" type="ORF">TPR58_10345</name>
</gene>
<accession>A0ABV0B990</accession>
<proteinExistence type="predicted"/>
<dbReference type="EMBL" id="JBDIZK010000005">
    <property type="protein sequence ID" value="MEN3747568.1"/>
    <property type="molecule type" value="Genomic_DNA"/>
</dbReference>
<protein>
    <submittedName>
        <fullName evidence="1">Uncharacterized protein</fullName>
    </submittedName>
</protein>
<keyword evidence="2" id="KW-1185">Reference proteome</keyword>